<dbReference type="STRING" id="579137.Metvu_0551"/>
<evidence type="ECO:0000313" key="2">
    <source>
        <dbReference type="EMBL" id="ACX72410.1"/>
    </source>
</evidence>
<dbReference type="OrthoDB" id="65777at2157"/>
<evidence type="ECO:0000256" key="1">
    <source>
        <dbReference type="SAM" id="Phobius"/>
    </source>
</evidence>
<keyword evidence="3" id="KW-1185">Reference proteome</keyword>
<name>C9RFQ8_METVM</name>
<evidence type="ECO:0000313" key="3">
    <source>
        <dbReference type="Proteomes" id="UP000002063"/>
    </source>
</evidence>
<protein>
    <submittedName>
        <fullName evidence="2">Uncharacterized protein</fullName>
    </submittedName>
</protein>
<dbReference type="HOGENOM" id="CLU_2662438_0_0_2"/>
<organism evidence="2 3">
    <name type="scientific">Methanocaldococcus vulcanius (strain ATCC 700851 / DSM 12094 / M7)</name>
    <name type="common">Methanococcus vulcanius</name>
    <dbReference type="NCBI Taxonomy" id="579137"/>
    <lineage>
        <taxon>Archaea</taxon>
        <taxon>Methanobacteriati</taxon>
        <taxon>Methanobacteriota</taxon>
        <taxon>Methanomada group</taxon>
        <taxon>Methanococci</taxon>
        <taxon>Methanococcales</taxon>
        <taxon>Methanocaldococcaceae</taxon>
        <taxon>Methanocaldococcus</taxon>
    </lineage>
</organism>
<dbReference type="GeneID" id="8512884"/>
<keyword evidence="1" id="KW-1133">Transmembrane helix</keyword>
<proteinExistence type="predicted"/>
<dbReference type="AlphaFoldDB" id="C9RFQ8"/>
<dbReference type="KEGG" id="mvu:Metvu_0551"/>
<gene>
    <name evidence="2" type="ordered locus">Metvu_0551</name>
</gene>
<dbReference type="RefSeq" id="WP_015732631.1">
    <property type="nucleotide sequence ID" value="NC_013407.1"/>
</dbReference>
<accession>C9RFQ8</accession>
<dbReference type="EMBL" id="CP001787">
    <property type="protein sequence ID" value="ACX72410.1"/>
    <property type="molecule type" value="Genomic_DNA"/>
</dbReference>
<keyword evidence="1" id="KW-0812">Transmembrane</keyword>
<feature type="transmembrane region" description="Helical" evidence="1">
    <location>
        <begin position="35"/>
        <end position="55"/>
    </location>
</feature>
<sequence>MDKIKKQVLTIAIGCIGFMIFDFIVWYYLFDGLTIFLWISAVIFACLFAVWFILYKKVKLNIPYLPFNKNKNMGD</sequence>
<reference evidence="2" key="1">
    <citation type="submission" date="2009-10" db="EMBL/GenBank/DDBJ databases">
        <title>Complete sequence of chromosome of Methanocaldococcus vulcanius M7.</title>
        <authorList>
            <consortium name="US DOE Joint Genome Institute"/>
            <person name="Lucas S."/>
            <person name="Copeland A."/>
            <person name="Lapidus A."/>
            <person name="Glavina del Rio T."/>
            <person name="Dalin E."/>
            <person name="Tice H."/>
            <person name="Bruce D."/>
            <person name="Goodwin L."/>
            <person name="Pitluck S."/>
            <person name="Lcollab F.I."/>
            <person name="Brettin T."/>
            <person name="Detter J.C."/>
            <person name="Han C."/>
            <person name="Tapia R."/>
            <person name="Kuske C.R."/>
            <person name="Schmutz J."/>
            <person name="Larimer F."/>
            <person name="Land M."/>
            <person name="Hauser L."/>
            <person name="Kyrpides N."/>
            <person name="Ovchinikova G."/>
            <person name="Sieprawska-Lupa M."/>
            <person name="Whitman W.B."/>
            <person name="Woyke T."/>
        </authorList>
    </citation>
    <scope>NUCLEOTIDE SEQUENCE [LARGE SCALE GENOMIC DNA]</scope>
    <source>
        <strain evidence="2">M7</strain>
    </source>
</reference>
<feature type="transmembrane region" description="Helical" evidence="1">
    <location>
        <begin position="7"/>
        <end position="29"/>
    </location>
</feature>
<dbReference type="Proteomes" id="UP000002063">
    <property type="component" value="Chromosome"/>
</dbReference>
<keyword evidence="1" id="KW-0472">Membrane</keyword>